<dbReference type="Proteomes" id="UP000324705">
    <property type="component" value="Chromosome 6B"/>
</dbReference>
<dbReference type="GO" id="GO:0000166">
    <property type="term" value="F:nucleotide binding"/>
    <property type="evidence" value="ECO:0007669"/>
    <property type="project" value="UniProtKB-KW"/>
</dbReference>
<organism evidence="8 9">
    <name type="scientific">Triticum turgidum subsp. durum</name>
    <name type="common">Durum wheat</name>
    <name type="synonym">Triticum durum</name>
    <dbReference type="NCBI Taxonomy" id="4567"/>
    <lineage>
        <taxon>Eukaryota</taxon>
        <taxon>Viridiplantae</taxon>
        <taxon>Streptophyta</taxon>
        <taxon>Embryophyta</taxon>
        <taxon>Tracheophyta</taxon>
        <taxon>Spermatophyta</taxon>
        <taxon>Magnoliopsida</taxon>
        <taxon>Liliopsida</taxon>
        <taxon>Poales</taxon>
        <taxon>Poaceae</taxon>
        <taxon>BOP clade</taxon>
        <taxon>Pooideae</taxon>
        <taxon>Triticodae</taxon>
        <taxon>Triticeae</taxon>
        <taxon>Triticinae</taxon>
        <taxon>Triticum</taxon>
    </lineage>
</organism>
<dbReference type="OMA" id="AVDELHC"/>
<keyword evidence="3" id="KW-0677">Repeat</keyword>
<feature type="domain" description="Disease resistance N-terminal" evidence="7">
    <location>
        <begin position="35"/>
        <end position="108"/>
    </location>
</feature>
<dbReference type="Gramene" id="TRITD6Bv1G224640.1">
    <property type="protein sequence ID" value="TRITD6Bv1G224640.1"/>
    <property type="gene ID" value="TRITD6Bv1G224640"/>
</dbReference>
<evidence type="ECO:0000256" key="5">
    <source>
        <dbReference type="ARBA" id="ARBA00022821"/>
    </source>
</evidence>
<keyword evidence="2" id="KW-0433">Leucine-rich repeat</keyword>
<feature type="compositionally biased region" description="Polar residues" evidence="6">
    <location>
        <begin position="119"/>
        <end position="132"/>
    </location>
</feature>
<dbReference type="AlphaFoldDB" id="A0A9R0YXQ2"/>
<evidence type="ECO:0000313" key="9">
    <source>
        <dbReference type="Proteomes" id="UP000324705"/>
    </source>
</evidence>
<gene>
    <name evidence="8" type="ORF">TRITD_6Bv1G224640</name>
</gene>
<dbReference type="InterPro" id="IPR041118">
    <property type="entry name" value="Rx_N"/>
</dbReference>
<accession>A0A9R0YXQ2</accession>
<dbReference type="EMBL" id="LT934122">
    <property type="protein sequence ID" value="VAI63594.1"/>
    <property type="molecule type" value="Genomic_DNA"/>
</dbReference>
<dbReference type="GO" id="GO:0006952">
    <property type="term" value="P:defense response"/>
    <property type="evidence" value="ECO:0007669"/>
    <property type="project" value="UniProtKB-KW"/>
</dbReference>
<keyword evidence="9" id="KW-1185">Reference proteome</keyword>
<sequence length="179" mass="19929">MEAVQDTTSLQLQAAIRWLLHTILPSISKLDGWIRQVGLGSEVEGPRDEIQQVDGVVSAVNARAIQNRSLARSLAAVKELLYTADDAVDELHCYRLQHQLHGGPWHWHHPNQIDGPSNHLPTSSSTRNVTADSSSRRKRRRGEGSTHVPTANTGPWNKEQISKMIQDITGQLRDIRGNV</sequence>
<comment type="similarity">
    <text evidence="1">Belongs to the disease resistance NB-LRR family.</text>
</comment>
<reference evidence="8 9" key="1">
    <citation type="submission" date="2017-09" db="EMBL/GenBank/DDBJ databases">
        <authorList>
            <consortium name="International Durum Wheat Genome Sequencing Consortium (IDWGSC)"/>
            <person name="Milanesi L."/>
        </authorList>
    </citation>
    <scope>NUCLEOTIDE SEQUENCE [LARGE SCALE GENOMIC DNA]</scope>
    <source>
        <strain evidence="9">cv. Svevo</strain>
    </source>
</reference>
<keyword evidence="5" id="KW-0611">Plant defense</keyword>
<evidence type="ECO:0000256" key="3">
    <source>
        <dbReference type="ARBA" id="ARBA00022737"/>
    </source>
</evidence>
<evidence type="ECO:0000256" key="1">
    <source>
        <dbReference type="ARBA" id="ARBA00008894"/>
    </source>
</evidence>
<evidence type="ECO:0000313" key="8">
    <source>
        <dbReference type="EMBL" id="VAI63594.1"/>
    </source>
</evidence>
<dbReference type="Pfam" id="PF18052">
    <property type="entry name" value="Rx_N"/>
    <property type="match status" value="1"/>
</dbReference>
<evidence type="ECO:0000259" key="7">
    <source>
        <dbReference type="Pfam" id="PF18052"/>
    </source>
</evidence>
<evidence type="ECO:0000256" key="6">
    <source>
        <dbReference type="SAM" id="MobiDB-lite"/>
    </source>
</evidence>
<evidence type="ECO:0000256" key="4">
    <source>
        <dbReference type="ARBA" id="ARBA00022741"/>
    </source>
</evidence>
<feature type="region of interest" description="Disordered" evidence="6">
    <location>
        <begin position="107"/>
        <end position="159"/>
    </location>
</feature>
<name>A0A9R0YXQ2_TRITD</name>
<keyword evidence="4" id="KW-0547">Nucleotide-binding</keyword>
<proteinExistence type="inferred from homology"/>
<protein>
    <recommendedName>
        <fullName evidence="7">Disease resistance N-terminal domain-containing protein</fullName>
    </recommendedName>
</protein>
<evidence type="ECO:0000256" key="2">
    <source>
        <dbReference type="ARBA" id="ARBA00022614"/>
    </source>
</evidence>